<proteinExistence type="inferred from homology"/>
<evidence type="ECO:0000313" key="7">
    <source>
        <dbReference type="EMBL" id="CAD7232958.1"/>
    </source>
</evidence>
<organism evidence="7">
    <name type="scientific">Cyprideis torosa</name>
    <dbReference type="NCBI Taxonomy" id="163714"/>
    <lineage>
        <taxon>Eukaryota</taxon>
        <taxon>Metazoa</taxon>
        <taxon>Ecdysozoa</taxon>
        <taxon>Arthropoda</taxon>
        <taxon>Crustacea</taxon>
        <taxon>Oligostraca</taxon>
        <taxon>Ostracoda</taxon>
        <taxon>Podocopa</taxon>
        <taxon>Podocopida</taxon>
        <taxon>Cytherocopina</taxon>
        <taxon>Cytheroidea</taxon>
        <taxon>Cytherideidae</taxon>
        <taxon>Cyprideis</taxon>
    </lineage>
</organism>
<protein>
    <submittedName>
        <fullName evidence="7">Uncharacterized protein</fullName>
    </submittedName>
</protein>
<evidence type="ECO:0000256" key="3">
    <source>
        <dbReference type="ARBA" id="ARBA00010514"/>
    </source>
</evidence>
<dbReference type="GO" id="GO:0045277">
    <property type="term" value="C:respiratory chain complex IV"/>
    <property type="evidence" value="ECO:0007669"/>
    <property type="project" value="InterPro"/>
</dbReference>
<comment type="subcellular location">
    <subcellularLocation>
        <location evidence="1">Mitochondrion inner membrane</location>
        <topology evidence="1">Single-pass membrane protein</topology>
    </subcellularLocation>
</comment>
<dbReference type="InterPro" id="IPR036636">
    <property type="entry name" value="COX7C/Cox8_sf"/>
</dbReference>
<dbReference type="UniPathway" id="UPA00705"/>
<dbReference type="GO" id="GO:0005743">
    <property type="term" value="C:mitochondrial inner membrane"/>
    <property type="evidence" value="ECO:0007669"/>
    <property type="project" value="UniProtKB-SubCell"/>
</dbReference>
<evidence type="ECO:0000256" key="2">
    <source>
        <dbReference type="ARBA" id="ARBA00004673"/>
    </source>
</evidence>
<keyword evidence="4" id="KW-0999">Mitochondrion inner membrane</keyword>
<keyword evidence="6" id="KW-0472">Membrane</keyword>
<comment type="pathway">
    <text evidence="2">Energy metabolism; oxidative phosphorylation.</text>
</comment>
<evidence type="ECO:0000256" key="6">
    <source>
        <dbReference type="ARBA" id="ARBA00023136"/>
    </source>
</evidence>
<keyword evidence="5" id="KW-0496">Mitochondrion</keyword>
<evidence type="ECO:0000256" key="4">
    <source>
        <dbReference type="ARBA" id="ARBA00022792"/>
    </source>
</evidence>
<accession>A0A7R8WQ00</accession>
<comment type="similarity">
    <text evidence="3">Belongs to the cytochrome c oxidase VIIc family.</text>
</comment>
<dbReference type="GO" id="GO:0006123">
    <property type="term" value="P:mitochondrial electron transport, cytochrome c to oxygen"/>
    <property type="evidence" value="ECO:0007669"/>
    <property type="project" value="InterPro"/>
</dbReference>
<name>A0A7R8WQ00_9CRUS</name>
<dbReference type="Gene3D" id="4.10.49.10">
    <property type="entry name" value="Cytochrome c oxidase subunit VIIc"/>
    <property type="match status" value="1"/>
</dbReference>
<dbReference type="EMBL" id="OB665394">
    <property type="protein sequence ID" value="CAD7232958.1"/>
    <property type="molecule type" value="Genomic_DNA"/>
</dbReference>
<dbReference type="InterPro" id="IPR004202">
    <property type="entry name" value="COX7C/Cox8"/>
</dbReference>
<dbReference type="AlphaFoldDB" id="A0A7R8WQ00"/>
<evidence type="ECO:0000256" key="1">
    <source>
        <dbReference type="ARBA" id="ARBA00004434"/>
    </source>
</evidence>
<evidence type="ECO:0000256" key="5">
    <source>
        <dbReference type="ARBA" id="ARBA00023128"/>
    </source>
</evidence>
<reference evidence="7" key="1">
    <citation type="submission" date="2020-11" db="EMBL/GenBank/DDBJ databases">
        <authorList>
            <person name="Tran Van P."/>
        </authorList>
    </citation>
    <scope>NUCLEOTIDE SEQUENCE</scope>
</reference>
<dbReference type="Pfam" id="PF02935">
    <property type="entry name" value="COX7C"/>
    <property type="match status" value="1"/>
</dbReference>
<gene>
    <name evidence="7" type="ORF">CTOB1V02_LOCUS10783</name>
</gene>
<dbReference type="SUPFAM" id="SSF81427">
    <property type="entry name" value="Mitochondrial cytochrome c oxidase subunit VIIc (aka VIIIa)"/>
    <property type="match status" value="1"/>
</dbReference>
<sequence length="84" mass="9565">MLSRHLLRPLAAGRLLQRRTYIQLRDRPDIVIPHKDDPGGIVGANLPFNIYGSPLKLLLKFAIFAASAVAIPFFMVRWHLYAKK</sequence>